<evidence type="ECO:0000313" key="4">
    <source>
        <dbReference type="Proteomes" id="UP000003959"/>
    </source>
</evidence>
<dbReference type="PANTHER" id="PTHR47245:SF2">
    <property type="entry name" value="PEPTIDYL-PROLYL CIS-TRANS ISOMERASE HP_0175-RELATED"/>
    <property type="match status" value="1"/>
</dbReference>
<keyword evidence="1" id="KW-1133">Transmembrane helix</keyword>
<reference evidence="4" key="1">
    <citation type="journal article" date="2011" name="Proc. Natl. Acad. Sci. U.S.A.">
        <title>Genomic insights into the physiology and ecology of the marine filamentous cyanobacterium Lyngbya majuscula.</title>
        <authorList>
            <person name="Jones A.C."/>
            <person name="Monroe E.A."/>
            <person name="Podell S."/>
            <person name="Hess W.R."/>
            <person name="Klages S."/>
            <person name="Esquenazi E."/>
            <person name="Niessen S."/>
            <person name="Hoover H."/>
            <person name="Rothmann M."/>
            <person name="Lasken R.S."/>
            <person name="Yates J.R.III."/>
            <person name="Reinhardt R."/>
            <person name="Kube M."/>
            <person name="Burkart M.D."/>
            <person name="Allen E.E."/>
            <person name="Dorrestein P.C."/>
            <person name="Gerwick W.H."/>
            <person name="Gerwick L."/>
        </authorList>
    </citation>
    <scope>NUCLEOTIDE SEQUENCE [LARGE SCALE GENOMIC DNA]</scope>
    <source>
        <strain evidence="4">3L</strain>
    </source>
</reference>
<organism evidence="3 4">
    <name type="scientific">Moorena producens 3L</name>
    <dbReference type="NCBI Taxonomy" id="489825"/>
    <lineage>
        <taxon>Bacteria</taxon>
        <taxon>Bacillati</taxon>
        <taxon>Cyanobacteriota</taxon>
        <taxon>Cyanophyceae</taxon>
        <taxon>Coleofasciculales</taxon>
        <taxon>Coleofasciculaceae</taxon>
        <taxon>Moorena</taxon>
    </lineage>
</organism>
<dbReference type="InterPro" id="IPR050245">
    <property type="entry name" value="PrsA_foldase"/>
</dbReference>
<proteinExistence type="predicted"/>
<name>F4XN87_9CYAN</name>
<dbReference type="Pfam" id="PF13145">
    <property type="entry name" value="Rotamase_2"/>
    <property type="match status" value="1"/>
</dbReference>
<evidence type="ECO:0000259" key="2">
    <source>
        <dbReference type="Pfam" id="PF13145"/>
    </source>
</evidence>
<dbReference type="eggNOG" id="COG0760">
    <property type="taxonomic scope" value="Bacteria"/>
</dbReference>
<dbReference type="PANTHER" id="PTHR47245">
    <property type="entry name" value="PEPTIDYLPROLYL ISOMERASE"/>
    <property type="match status" value="1"/>
</dbReference>
<keyword evidence="4" id="KW-1185">Reference proteome</keyword>
<dbReference type="OrthoDB" id="196786at2"/>
<dbReference type="EMBL" id="GL890840">
    <property type="protein sequence ID" value="EGJ34146.1"/>
    <property type="molecule type" value="Genomic_DNA"/>
</dbReference>
<dbReference type="InterPro" id="IPR000297">
    <property type="entry name" value="PPIase_PpiC"/>
</dbReference>
<dbReference type="GO" id="GO:0003755">
    <property type="term" value="F:peptidyl-prolyl cis-trans isomerase activity"/>
    <property type="evidence" value="ECO:0007669"/>
    <property type="project" value="InterPro"/>
</dbReference>
<accession>F4XN87</accession>
<gene>
    <name evidence="3" type="ORF">LYNGBM3L_23620</name>
</gene>
<dbReference type="AlphaFoldDB" id="F4XN87"/>
<dbReference type="HOGENOM" id="CLU_067345_0_0_3"/>
<feature type="domain" description="PpiC" evidence="2">
    <location>
        <begin position="144"/>
        <end position="273"/>
    </location>
</feature>
<feature type="transmembrane region" description="Helical" evidence="1">
    <location>
        <begin position="37"/>
        <end position="54"/>
    </location>
</feature>
<protein>
    <recommendedName>
        <fullName evidence="2">PpiC domain-containing protein</fullName>
    </recommendedName>
</protein>
<keyword evidence="1" id="KW-0812">Transmembrane</keyword>
<sequence length="318" mass="36614">MQETATTLIHQETSLSEIPVKREDRPKPLIRILREPLLHFLVLGALLFGLYFWVGGPTITSDSPKQIEVSAGTIESLKTTWQRQWGREPLPQELESLVDNYVRDEVLYQEALALGLDQNDLIVRRRVVQKMQFLVEDVSALREPSDQVLQAYLGEHADRYTIPGKFSFAQIYFSREMRRDRTDAEARDLLNQLQANPNLERFQKLGDRSMLPITYNLASAEILSNTFGGSFGQEMAGVTENGWQGPFHSAYGSHLVYVSDIEPGHNATLAEVKRDVRRDWMRDQRQQLDEQFYQQLRDRYTVSIDQDALNQAIQEEQG</sequence>
<keyword evidence="1" id="KW-0472">Membrane</keyword>
<dbReference type="Proteomes" id="UP000003959">
    <property type="component" value="Unassembled WGS sequence"/>
</dbReference>
<evidence type="ECO:0000313" key="3">
    <source>
        <dbReference type="EMBL" id="EGJ34146.1"/>
    </source>
</evidence>
<evidence type="ECO:0000256" key="1">
    <source>
        <dbReference type="SAM" id="Phobius"/>
    </source>
</evidence>
<dbReference type="RefSeq" id="WP_008181291.1">
    <property type="nucleotide sequence ID" value="NZ_MKZR01000001.1"/>
</dbReference>